<evidence type="ECO:0000313" key="7">
    <source>
        <dbReference type="EMBL" id="SEM22561.1"/>
    </source>
</evidence>
<dbReference type="GO" id="GO:0016987">
    <property type="term" value="F:sigma factor activity"/>
    <property type="evidence" value="ECO:0007669"/>
    <property type="project" value="UniProtKB-KW"/>
</dbReference>
<dbReference type="NCBIfam" id="TIGR02937">
    <property type="entry name" value="sigma70-ECF"/>
    <property type="match status" value="1"/>
</dbReference>
<keyword evidence="8" id="KW-1185">Reference proteome</keyword>
<dbReference type="InterPro" id="IPR013324">
    <property type="entry name" value="RNA_pol_sigma_r3/r4-like"/>
</dbReference>
<sequence length="183" mass="21355">MRLQSGDHVAFKELYSLYHQLLYGVACKYLKNAVMAEDAVHEVFVKLWVNRQQLDPAQGVRNFLFKCLKFHVLNVIRDHKRALIKQYNLSYQAPASHEEPEAVVLFNDYKKVMDQAIEQLSPRKKHIFKLRTVEGLTNEEVARKLGISINTVKLQFSQASQLLRHYLKLFSSTLLILLVRLFL</sequence>
<keyword evidence="3" id="KW-0731">Sigma factor</keyword>
<dbReference type="Gene3D" id="1.10.1740.10">
    <property type="match status" value="1"/>
</dbReference>
<evidence type="ECO:0000259" key="5">
    <source>
        <dbReference type="Pfam" id="PF04542"/>
    </source>
</evidence>
<dbReference type="InterPro" id="IPR013325">
    <property type="entry name" value="RNA_pol_sigma_r2"/>
</dbReference>
<name>A0A1H7WM82_9BACT</name>
<protein>
    <submittedName>
        <fullName evidence="7">RNA polymerase sigma-70 factor, ECF subfamily</fullName>
    </submittedName>
</protein>
<comment type="similarity">
    <text evidence="1">Belongs to the sigma-70 factor family. ECF subfamily.</text>
</comment>
<dbReference type="InterPro" id="IPR036388">
    <property type="entry name" value="WH-like_DNA-bd_sf"/>
</dbReference>
<gene>
    <name evidence="7" type="ORF">SAMN04488505_103724</name>
</gene>
<keyword evidence="2" id="KW-0805">Transcription regulation</keyword>
<dbReference type="InterPro" id="IPR014327">
    <property type="entry name" value="RNA_pol_sigma70_bacteroid"/>
</dbReference>
<dbReference type="SUPFAM" id="SSF88946">
    <property type="entry name" value="Sigma2 domain of RNA polymerase sigma factors"/>
    <property type="match status" value="1"/>
</dbReference>
<organism evidence="7 8">
    <name type="scientific">Chitinophaga rupis</name>
    <dbReference type="NCBI Taxonomy" id="573321"/>
    <lineage>
        <taxon>Bacteria</taxon>
        <taxon>Pseudomonadati</taxon>
        <taxon>Bacteroidota</taxon>
        <taxon>Chitinophagia</taxon>
        <taxon>Chitinophagales</taxon>
        <taxon>Chitinophagaceae</taxon>
        <taxon>Chitinophaga</taxon>
    </lineage>
</organism>
<dbReference type="InterPro" id="IPR007627">
    <property type="entry name" value="RNA_pol_sigma70_r2"/>
</dbReference>
<dbReference type="AlphaFoldDB" id="A0A1H7WM82"/>
<accession>A0A1H7WM82</accession>
<dbReference type="RefSeq" id="WP_089914023.1">
    <property type="nucleotide sequence ID" value="NZ_FOBB01000003.1"/>
</dbReference>
<dbReference type="InterPro" id="IPR039425">
    <property type="entry name" value="RNA_pol_sigma-70-like"/>
</dbReference>
<evidence type="ECO:0000256" key="1">
    <source>
        <dbReference type="ARBA" id="ARBA00010641"/>
    </source>
</evidence>
<dbReference type="InterPro" id="IPR013249">
    <property type="entry name" value="RNA_pol_sigma70_r4_t2"/>
</dbReference>
<dbReference type="InterPro" id="IPR014284">
    <property type="entry name" value="RNA_pol_sigma-70_dom"/>
</dbReference>
<feature type="domain" description="RNA polymerase sigma factor 70 region 4 type 2" evidence="6">
    <location>
        <begin position="113"/>
        <end position="160"/>
    </location>
</feature>
<evidence type="ECO:0000256" key="4">
    <source>
        <dbReference type="ARBA" id="ARBA00023163"/>
    </source>
</evidence>
<reference evidence="7 8" key="1">
    <citation type="submission" date="2016-10" db="EMBL/GenBank/DDBJ databases">
        <authorList>
            <person name="de Groot N.N."/>
        </authorList>
    </citation>
    <scope>NUCLEOTIDE SEQUENCE [LARGE SCALE GENOMIC DNA]</scope>
    <source>
        <strain evidence="7 8">DSM 21039</strain>
    </source>
</reference>
<dbReference type="GO" id="GO:0006352">
    <property type="term" value="P:DNA-templated transcription initiation"/>
    <property type="evidence" value="ECO:0007669"/>
    <property type="project" value="InterPro"/>
</dbReference>
<evidence type="ECO:0000259" key="6">
    <source>
        <dbReference type="Pfam" id="PF08281"/>
    </source>
</evidence>
<dbReference type="PANTHER" id="PTHR43133">
    <property type="entry name" value="RNA POLYMERASE ECF-TYPE SIGMA FACTO"/>
    <property type="match status" value="1"/>
</dbReference>
<dbReference type="NCBIfam" id="TIGR02985">
    <property type="entry name" value="Sig70_bacteroi1"/>
    <property type="match status" value="1"/>
</dbReference>
<proteinExistence type="inferred from homology"/>
<dbReference type="Pfam" id="PF04542">
    <property type="entry name" value="Sigma70_r2"/>
    <property type="match status" value="1"/>
</dbReference>
<dbReference type="Gene3D" id="1.10.10.10">
    <property type="entry name" value="Winged helix-like DNA-binding domain superfamily/Winged helix DNA-binding domain"/>
    <property type="match status" value="1"/>
</dbReference>
<dbReference type="Proteomes" id="UP000198984">
    <property type="component" value="Unassembled WGS sequence"/>
</dbReference>
<evidence type="ECO:0000256" key="3">
    <source>
        <dbReference type="ARBA" id="ARBA00023082"/>
    </source>
</evidence>
<dbReference type="SUPFAM" id="SSF88659">
    <property type="entry name" value="Sigma3 and sigma4 domains of RNA polymerase sigma factors"/>
    <property type="match status" value="1"/>
</dbReference>
<dbReference type="EMBL" id="FOBB01000003">
    <property type="protein sequence ID" value="SEM22561.1"/>
    <property type="molecule type" value="Genomic_DNA"/>
</dbReference>
<dbReference type="STRING" id="573321.SAMN04488505_103724"/>
<dbReference type="OrthoDB" id="799938at2"/>
<dbReference type="CDD" id="cd06171">
    <property type="entry name" value="Sigma70_r4"/>
    <property type="match status" value="1"/>
</dbReference>
<evidence type="ECO:0000313" key="8">
    <source>
        <dbReference type="Proteomes" id="UP000198984"/>
    </source>
</evidence>
<dbReference type="GO" id="GO:0003677">
    <property type="term" value="F:DNA binding"/>
    <property type="evidence" value="ECO:0007669"/>
    <property type="project" value="InterPro"/>
</dbReference>
<dbReference type="PANTHER" id="PTHR43133:SF46">
    <property type="entry name" value="RNA POLYMERASE SIGMA-70 FACTOR ECF SUBFAMILY"/>
    <property type="match status" value="1"/>
</dbReference>
<dbReference type="Pfam" id="PF08281">
    <property type="entry name" value="Sigma70_r4_2"/>
    <property type="match status" value="1"/>
</dbReference>
<evidence type="ECO:0000256" key="2">
    <source>
        <dbReference type="ARBA" id="ARBA00023015"/>
    </source>
</evidence>
<keyword evidence="4" id="KW-0804">Transcription</keyword>
<feature type="domain" description="RNA polymerase sigma-70 region 2" evidence="5">
    <location>
        <begin position="14"/>
        <end position="81"/>
    </location>
</feature>